<dbReference type="InterPro" id="IPR029044">
    <property type="entry name" value="Nucleotide-diphossugar_trans"/>
</dbReference>
<organism evidence="2 3">
    <name type="scientific">Hyphomonas atlantica</name>
    <dbReference type="NCBI Taxonomy" id="1280948"/>
    <lineage>
        <taxon>Bacteria</taxon>
        <taxon>Pseudomonadati</taxon>
        <taxon>Pseudomonadota</taxon>
        <taxon>Alphaproteobacteria</taxon>
        <taxon>Hyphomonadales</taxon>
        <taxon>Hyphomonadaceae</taxon>
        <taxon>Hyphomonas</taxon>
    </lineage>
</organism>
<gene>
    <name evidence="2" type="ORF">HY36_11570</name>
</gene>
<dbReference type="AlphaFoldDB" id="A0A059DWM2"/>
<proteinExistence type="predicted"/>
<dbReference type="Pfam" id="PF05159">
    <property type="entry name" value="Capsule_synth"/>
    <property type="match status" value="1"/>
</dbReference>
<dbReference type="Gene3D" id="3.90.550.10">
    <property type="entry name" value="Spore Coat Polysaccharide Biosynthesis Protein SpsA, Chain A"/>
    <property type="match status" value="1"/>
</dbReference>
<dbReference type="SUPFAM" id="SSF53756">
    <property type="entry name" value="UDP-Glycosyltransferase/glycogen phosphorylase"/>
    <property type="match status" value="1"/>
</dbReference>
<dbReference type="eggNOG" id="COG3562">
    <property type="taxonomic scope" value="Bacteria"/>
</dbReference>
<dbReference type="RefSeq" id="WP_051602924.1">
    <property type="nucleotide sequence ID" value="NZ_AWFH01000063.1"/>
</dbReference>
<evidence type="ECO:0000259" key="1">
    <source>
        <dbReference type="Pfam" id="PF10111"/>
    </source>
</evidence>
<dbReference type="Proteomes" id="UP000024547">
    <property type="component" value="Unassembled WGS sequence"/>
</dbReference>
<dbReference type="PATRIC" id="fig|1280948.3.peg.3434"/>
<dbReference type="InterPro" id="IPR019290">
    <property type="entry name" value="GlycosylTrfase-like_prok"/>
</dbReference>
<feature type="domain" description="Glycosyltransferase 2-like prokaryotic type" evidence="1">
    <location>
        <begin position="18"/>
        <end position="299"/>
    </location>
</feature>
<dbReference type="SUPFAM" id="SSF53448">
    <property type="entry name" value="Nucleotide-diphospho-sugar transferases"/>
    <property type="match status" value="1"/>
</dbReference>
<dbReference type="Gene3D" id="3.40.50.12580">
    <property type="match status" value="1"/>
</dbReference>
<name>A0A059DWM2_9PROT</name>
<dbReference type="STRING" id="1280948.HY36_11570"/>
<dbReference type="InterPro" id="IPR043148">
    <property type="entry name" value="TagF_C"/>
</dbReference>
<dbReference type="GO" id="GO:0015774">
    <property type="term" value="P:polysaccharide transport"/>
    <property type="evidence" value="ECO:0007669"/>
    <property type="project" value="InterPro"/>
</dbReference>
<evidence type="ECO:0000313" key="3">
    <source>
        <dbReference type="Proteomes" id="UP000024547"/>
    </source>
</evidence>
<dbReference type="InterPro" id="IPR007833">
    <property type="entry name" value="Capsule_polysaccharide_synth"/>
</dbReference>
<dbReference type="Pfam" id="PF10111">
    <property type="entry name" value="Glyco_tranf_2_2"/>
    <property type="match status" value="1"/>
</dbReference>
<dbReference type="eggNOG" id="COG4092">
    <property type="taxonomic scope" value="Bacteria"/>
</dbReference>
<keyword evidence="3" id="KW-1185">Reference proteome</keyword>
<dbReference type="EMBL" id="AWFH01000063">
    <property type="protein sequence ID" value="KCZ57809.1"/>
    <property type="molecule type" value="Genomic_DNA"/>
</dbReference>
<sequence>MFPQLIPDEKAITPNDMTAVICVRLHENNPWVLDRLRKLAGYYDPCPPILIIDFGSEGDYGKQVEAVCTECGFAYLHEPDYDVFSLALARNAACQLVTTDFIFFTDIDFFSTRDMFAQLARTANAASMNTAFDVILDFPAYHVTEDETRKIEGEPTNDRMSARIEKIGFESQYSAFDEKVEFIAPYSNVFLISKKYFTVLGGYHPIFRGHGSEEFEFFLRAGIYSSFFSMPPDVLTDCHGPKRPDFWTHRTYRGFRDLNQHFASRTERAGLKVFHLWHPTKTVGDWRSHNDWKRGKFREATAEYLTEYANLLKIDTLPKRKKALCICKTPDHWGYFVPLRLHGFELIPVFDDDLDTIKLMNEMIVEKQVDALAVFNPYMSSHQNFYTTYLMAKDLGIETIVVERGALPNTIYYAEDVSYTAPSFSQSELDKITLSDSERKSAQAYIDLLREGELLLEGATPRELTDQKYQALKEMTRPVVFIPLQLDDDMAVTKFVRNSQQYDDFVDSIPAVARANPNILFVVKPHPLSKRTYNYQMENILLADNKDNIHSLLDACQMVIVYNSGVGLLSACQGKPLISIGNAFYNLEGIGHFADSLEDAVRKVAEGVSAPDMPKVEDLVGKYLFHRYSWFTAKDDIREFAHRQAHGYKKIQVSRSVISGKAKDHVWEKALRPPSKHSYGYAALNMFPADKKARAQAAAEAALNGSRPLAQRPFLSRTLLKAAYIPLESRFTDYQKKLYNEAPEELFRNFRNPLLIGLGRVAGVR</sequence>
<evidence type="ECO:0000313" key="2">
    <source>
        <dbReference type="EMBL" id="KCZ57809.1"/>
    </source>
</evidence>
<comment type="caution">
    <text evidence="2">The sequence shown here is derived from an EMBL/GenBank/DDBJ whole genome shotgun (WGS) entry which is preliminary data.</text>
</comment>
<dbReference type="eggNOG" id="COG0463">
    <property type="taxonomic scope" value="Bacteria"/>
</dbReference>
<protein>
    <recommendedName>
        <fullName evidence="1">Glycosyltransferase 2-like prokaryotic type domain-containing protein</fullName>
    </recommendedName>
</protein>
<reference evidence="2 3" key="1">
    <citation type="journal article" date="2014" name="Antonie Van Leeuwenhoek">
        <title>Hyphomonas beringensis sp. nov. and Hyphomonas chukchiensis sp. nov., isolated from surface seawater of the Bering Sea and Chukchi Sea.</title>
        <authorList>
            <person name="Li C."/>
            <person name="Lai Q."/>
            <person name="Li G."/>
            <person name="Dong C."/>
            <person name="Wang J."/>
            <person name="Liao Y."/>
            <person name="Shao Z."/>
        </authorList>
    </citation>
    <scope>NUCLEOTIDE SEQUENCE [LARGE SCALE GENOMIC DNA]</scope>
    <source>
        <strain evidence="2 3">22II1-22F38</strain>
    </source>
</reference>
<dbReference type="GO" id="GO:0000271">
    <property type="term" value="P:polysaccharide biosynthetic process"/>
    <property type="evidence" value="ECO:0007669"/>
    <property type="project" value="InterPro"/>
</dbReference>
<dbReference type="OrthoDB" id="7791059at2"/>
<accession>A0A059DWM2</accession>